<evidence type="ECO:0000313" key="2">
    <source>
        <dbReference type="Proteomes" id="UP000215223"/>
    </source>
</evidence>
<protein>
    <submittedName>
        <fullName evidence="1">Uncharacterized protein</fullName>
    </submittedName>
</protein>
<dbReference type="Proteomes" id="UP000215223">
    <property type="component" value="Unassembled WGS sequence"/>
</dbReference>
<dbReference type="AlphaFoldDB" id="A0A229SIL8"/>
<comment type="caution">
    <text evidence="1">The sequence shown here is derived from an EMBL/GenBank/DDBJ whole genome shotgun (WGS) entry which is preliminary data.</text>
</comment>
<accession>A0A229SIL8</accession>
<proteinExistence type="predicted"/>
<dbReference type="RefSeq" id="WP_093932046.1">
    <property type="nucleotide sequence ID" value="NZ_NMQT01000008.1"/>
</dbReference>
<name>A0A229SIL8_9PSEU</name>
<dbReference type="EMBL" id="NMQT01000008">
    <property type="protein sequence ID" value="OXM58609.1"/>
    <property type="molecule type" value="Genomic_DNA"/>
</dbReference>
<keyword evidence="2" id="KW-1185">Reference proteome</keyword>
<organism evidence="1 2">
    <name type="scientific">Amycolatopsis thailandensis</name>
    <dbReference type="NCBI Taxonomy" id="589330"/>
    <lineage>
        <taxon>Bacteria</taxon>
        <taxon>Bacillati</taxon>
        <taxon>Actinomycetota</taxon>
        <taxon>Actinomycetes</taxon>
        <taxon>Pseudonocardiales</taxon>
        <taxon>Pseudonocardiaceae</taxon>
        <taxon>Amycolatopsis</taxon>
    </lineage>
</organism>
<reference evidence="1 2" key="1">
    <citation type="submission" date="2017-07" db="EMBL/GenBank/DDBJ databases">
        <title>Amycolatopsis thailandensis Genome sequencing and assembly.</title>
        <authorList>
            <person name="Kaur N."/>
            <person name="Mayilraj S."/>
        </authorList>
    </citation>
    <scope>NUCLEOTIDE SEQUENCE [LARGE SCALE GENOMIC DNA]</scope>
    <source>
        <strain evidence="1 2">JCM 16380</strain>
    </source>
</reference>
<evidence type="ECO:0000313" key="1">
    <source>
        <dbReference type="EMBL" id="OXM58609.1"/>
    </source>
</evidence>
<dbReference type="OrthoDB" id="3628197at2"/>
<sequence length="94" mass="10920">MNEQLERWKLLQRLAQDYLWRWDVYGVGEDRHLTPTEYDDWAEDLTKVLMREPVREAVRAVLARRVAEEGISQESLASFDIDGLLAEAGSSKAR</sequence>
<gene>
    <name evidence="1" type="ORF">CFP71_01720</name>
</gene>